<keyword evidence="2 6" id="KW-0812">Transmembrane</keyword>
<reference evidence="8" key="1">
    <citation type="submission" date="2020-04" db="EMBL/GenBank/DDBJ databases">
        <title>Analysis of mating type loci in Filobasidium floriforme.</title>
        <authorList>
            <person name="Nowrousian M."/>
        </authorList>
    </citation>
    <scope>NUCLEOTIDE SEQUENCE</scope>
    <source>
        <strain evidence="8">CBS 6242</strain>
    </source>
</reference>
<dbReference type="GO" id="GO:0016020">
    <property type="term" value="C:membrane"/>
    <property type="evidence" value="ECO:0007669"/>
    <property type="project" value="UniProtKB-SubCell"/>
</dbReference>
<dbReference type="Gene3D" id="1.20.1250.20">
    <property type="entry name" value="MFS general substrate transporter like domains"/>
    <property type="match status" value="1"/>
</dbReference>
<evidence type="ECO:0000256" key="3">
    <source>
        <dbReference type="ARBA" id="ARBA00022989"/>
    </source>
</evidence>
<dbReference type="EMBL" id="JABELV010000063">
    <property type="protein sequence ID" value="KAG7539657.1"/>
    <property type="molecule type" value="Genomic_DNA"/>
</dbReference>
<dbReference type="InterPro" id="IPR036259">
    <property type="entry name" value="MFS_trans_sf"/>
</dbReference>
<evidence type="ECO:0000256" key="2">
    <source>
        <dbReference type="ARBA" id="ARBA00022692"/>
    </source>
</evidence>
<proteinExistence type="predicted"/>
<feature type="domain" description="Major facilitator superfamily (MFS) profile" evidence="7">
    <location>
        <begin position="40"/>
        <end position="498"/>
    </location>
</feature>
<evidence type="ECO:0000256" key="5">
    <source>
        <dbReference type="SAM" id="MobiDB-lite"/>
    </source>
</evidence>
<dbReference type="AlphaFoldDB" id="A0A8K0JM69"/>
<evidence type="ECO:0000256" key="1">
    <source>
        <dbReference type="ARBA" id="ARBA00004141"/>
    </source>
</evidence>
<dbReference type="GO" id="GO:0022857">
    <property type="term" value="F:transmembrane transporter activity"/>
    <property type="evidence" value="ECO:0007669"/>
    <property type="project" value="InterPro"/>
</dbReference>
<evidence type="ECO:0000256" key="6">
    <source>
        <dbReference type="SAM" id="Phobius"/>
    </source>
</evidence>
<dbReference type="InterPro" id="IPR011701">
    <property type="entry name" value="MFS"/>
</dbReference>
<sequence>MSTESTKTARDVGLTSNDDDKRPEEEEAWTVHSLSLTREIAFVSVVSACQLSTQSGLGMAIAPLHIIGNDMGIGGEPAYLSWSPAAYSLTVGTFILIAGRIGDLYGHKRAVIWGWVWYGFWSLIGGFSVYVHPHPDIFFDTMRAMQGIGPAFLLPNGVALLGRSYPPGPRKNLVFSIFGLTAPTGFIVGALFSSLIAQFGWWPWIYWANCIACLVFAGLSWGFIPPMDGYNPEREMKGSLDLPGCLTGVTGLILINFAFNQGPVVGWPTVYVYVLLIVGFLFMGAFVWFESRAPYPLVPMNSLTRELGLVMAAIGAGWGSFGIWIFYVWQFWQILRGDSPLKATAQMLPVIFSGAFAALMTAFLISRIRPGFLLLGSMLAFATGNIIAAVTPPSLNYWAASFIAMLIMPIGMDCSFPAGNLVASASMPRHQQGLAASLVNTVLNYSISIGLGIAALVETRINRDGTQVLEGYRSAFYVGIGLATLGIGVSLVLVWATRPRARPTQAGGKATMDEPIEGVSSTTS</sequence>
<gene>
    <name evidence="8" type="ORF">FFLO_03456</name>
</gene>
<dbReference type="PANTHER" id="PTHR42718:SF1">
    <property type="entry name" value="LOW AFFINITY AMMONIUM TRANSPORTER"/>
    <property type="match status" value="1"/>
</dbReference>
<feature type="transmembrane region" description="Helical" evidence="6">
    <location>
        <begin position="397"/>
        <end position="422"/>
    </location>
</feature>
<keyword evidence="4 6" id="KW-0472">Membrane</keyword>
<feature type="transmembrane region" description="Helical" evidence="6">
    <location>
        <begin position="173"/>
        <end position="192"/>
    </location>
</feature>
<dbReference type="InterPro" id="IPR020846">
    <property type="entry name" value="MFS_dom"/>
</dbReference>
<feature type="transmembrane region" description="Helical" evidence="6">
    <location>
        <begin position="110"/>
        <end position="131"/>
    </location>
</feature>
<feature type="transmembrane region" description="Helical" evidence="6">
    <location>
        <begin position="309"/>
        <end position="327"/>
    </location>
</feature>
<evidence type="ECO:0000256" key="4">
    <source>
        <dbReference type="ARBA" id="ARBA00023136"/>
    </source>
</evidence>
<protein>
    <recommendedName>
        <fullName evidence="7">Major facilitator superfamily (MFS) profile domain-containing protein</fullName>
    </recommendedName>
</protein>
<comment type="subcellular location">
    <subcellularLocation>
        <location evidence="1">Membrane</location>
        <topology evidence="1">Multi-pass membrane protein</topology>
    </subcellularLocation>
</comment>
<feature type="region of interest" description="Disordered" evidence="5">
    <location>
        <begin position="503"/>
        <end position="524"/>
    </location>
</feature>
<feature type="transmembrane region" description="Helical" evidence="6">
    <location>
        <begin position="347"/>
        <end position="365"/>
    </location>
</feature>
<keyword evidence="9" id="KW-1185">Reference proteome</keyword>
<dbReference type="OrthoDB" id="440755at2759"/>
<dbReference type="Proteomes" id="UP000812966">
    <property type="component" value="Unassembled WGS sequence"/>
</dbReference>
<dbReference type="Pfam" id="PF07690">
    <property type="entry name" value="MFS_1"/>
    <property type="match status" value="1"/>
</dbReference>
<feature type="transmembrane region" description="Helical" evidence="6">
    <location>
        <begin position="372"/>
        <end position="391"/>
    </location>
</feature>
<feature type="transmembrane region" description="Helical" evidence="6">
    <location>
        <begin position="434"/>
        <end position="456"/>
    </location>
</feature>
<dbReference type="CDD" id="cd17476">
    <property type="entry name" value="MFS_Amf1_MDR_like"/>
    <property type="match status" value="1"/>
</dbReference>
<dbReference type="PANTHER" id="PTHR42718">
    <property type="entry name" value="MAJOR FACILITATOR SUPERFAMILY MULTIDRUG TRANSPORTER MFSC"/>
    <property type="match status" value="1"/>
</dbReference>
<comment type="caution">
    <text evidence="8">The sequence shown here is derived from an EMBL/GenBank/DDBJ whole genome shotgun (WGS) entry which is preliminary data.</text>
</comment>
<accession>A0A8K0JM69</accession>
<evidence type="ECO:0000313" key="8">
    <source>
        <dbReference type="EMBL" id="KAG7539657.1"/>
    </source>
</evidence>
<dbReference type="PROSITE" id="PS50850">
    <property type="entry name" value="MFS"/>
    <property type="match status" value="1"/>
</dbReference>
<evidence type="ECO:0000313" key="9">
    <source>
        <dbReference type="Proteomes" id="UP000812966"/>
    </source>
</evidence>
<feature type="transmembrane region" description="Helical" evidence="6">
    <location>
        <begin position="79"/>
        <end position="98"/>
    </location>
</feature>
<feature type="transmembrane region" description="Helical" evidence="6">
    <location>
        <begin position="476"/>
        <end position="496"/>
    </location>
</feature>
<name>A0A8K0JM69_9TREE</name>
<dbReference type="Gene3D" id="1.20.1720.10">
    <property type="entry name" value="Multidrug resistance protein D"/>
    <property type="match status" value="1"/>
</dbReference>
<feature type="region of interest" description="Disordered" evidence="5">
    <location>
        <begin position="1"/>
        <end position="26"/>
    </location>
</feature>
<feature type="transmembrane region" description="Helical" evidence="6">
    <location>
        <begin position="271"/>
        <end position="289"/>
    </location>
</feature>
<dbReference type="SUPFAM" id="SSF103473">
    <property type="entry name" value="MFS general substrate transporter"/>
    <property type="match status" value="1"/>
</dbReference>
<evidence type="ECO:0000259" key="7">
    <source>
        <dbReference type="PROSITE" id="PS50850"/>
    </source>
</evidence>
<keyword evidence="3 6" id="KW-1133">Transmembrane helix</keyword>
<organism evidence="8 9">
    <name type="scientific">Filobasidium floriforme</name>
    <dbReference type="NCBI Taxonomy" id="5210"/>
    <lineage>
        <taxon>Eukaryota</taxon>
        <taxon>Fungi</taxon>
        <taxon>Dikarya</taxon>
        <taxon>Basidiomycota</taxon>
        <taxon>Agaricomycotina</taxon>
        <taxon>Tremellomycetes</taxon>
        <taxon>Filobasidiales</taxon>
        <taxon>Filobasidiaceae</taxon>
        <taxon>Filobasidium</taxon>
    </lineage>
</organism>
<feature type="transmembrane region" description="Helical" evidence="6">
    <location>
        <begin position="204"/>
        <end position="224"/>
    </location>
</feature>